<sequence length="282" mass="31537">MSSTNSVFAIPEPIRKFFSIFPLYTYPAPENSYSKQITKPTLWIQPPRKLELDGQDYFSRDVECLKWQAYLSLRGITDFDVRWDVAEEAGVGGHLPTLQLPNGKLLSTMRIPMWADTVQNSPIDTLEGYKDAEARDESRAWVSLLEGAVHSELEIANPKEQTLTSVLSDGPRRALESVVHPPPAPLSGISTPFPPSGVQIPSYPVHLRYRKAIQSLSDRLGTDEWLLGSSAPTALDALLFAYLYTALQSPPAVKREVERHPNLVNWESRVRSLVTPSKQAEI</sequence>
<dbReference type="GO" id="GO:0005737">
    <property type="term" value="C:cytoplasm"/>
    <property type="evidence" value="ECO:0007669"/>
    <property type="project" value="TreeGrafter"/>
</dbReference>
<dbReference type="HOGENOM" id="CLU_077463_0_0_1"/>
<dbReference type="InterPro" id="IPR050931">
    <property type="entry name" value="Mito_Protein_Transport_Metaxin"/>
</dbReference>
<organism evidence="2 3">
    <name type="scientific">Tulasnella calospora MUT 4182</name>
    <dbReference type="NCBI Taxonomy" id="1051891"/>
    <lineage>
        <taxon>Eukaryota</taxon>
        <taxon>Fungi</taxon>
        <taxon>Dikarya</taxon>
        <taxon>Basidiomycota</taxon>
        <taxon>Agaricomycotina</taxon>
        <taxon>Agaricomycetes</taxon>
        <taxon>Cantharellales</taxon>
        <taxon>Tulasnellaceae</taxon>
        <taxon>Tulasnella</taxon>
    </lineage>
</organism>
<accession>A0A0C3KM00</accession>
<dbReference type="SUPFAM" id="SSF47616">
    <property type="entry name" value="GST C-terminal domain-like"/>
    <property type="match status" value="1"/>
</dbReference>
<proteinExistence type="predicted"/>
<keyword evidence="3" id="KW-1185">Reference proteome</keyword>
<dbReference type="PROSITE" id="PS50405">
    <property type="entry name" value="GST_CTER"/>
    <property type="match status" value="1"/>
</dbReference>
<dbReference type="PANTHER" id="PTHR12289:SF41">
    <property type="entry name" value="FAILED AXON CONNECTIONS-RELATED"/>
    <property type="match status" value="1"/>
</dbReference>
<reference evidence="3" key="2">
    <citation type="submission" date="2015-01" db="EMBL/GenBank/DDBJ databases">
        <title>Evolutionary Origins and Diversification of the Mycorrhizal Mutualists.</title>
        <authorList>
            <consortium name="DOE Joint Genome Institute"/>
            <consortium name="Mycorrhizal Genomics Consortium"/>
            <person name="Kohler A."/>
            <person name="Kuo A."/>
            <person name="Nagy L.G."/>
            <person name="Floudas D."/>
            <person name="Copeland A."/>
            <person name="Barry K.W."/>
            <person name="Cichocki N."/>
            <person name="Veneault-Fourrey C."/>
            <person name="LaButti K."/>
            <person name="Lindquist E.A."/>
            <person name="Lipzen A."/>
            <person name="Lundell T."/>
            <person name="Morin E."/>
            <person name="Murat C."/>
            <person name="Riley R."/>
            <person name="Ohm R."/>
            <person name="Sun H."/>
            <person name="Tunlid A."/>
            <person name="Henrissat B."/>
            <person name="Grigoriev I.V."/>
            <person name="Hibbett D.S."/>
            <person name="Martin F."/>
        </authorList>
    </citation>
    <scope>NUCLEOTIDE SEQUENCE [LARGE SCALE GENOMIC DNA]</scope>
    <source>
        <strain evidence="3">MUT 4182</strain>
    </source>
</reference>
<dbReference type="PANTHER" id="PTHR12289">
    <property type="entry name" value="METAXIN RELATED"/>
    <property type="match status" value="1"/>
</dbReference>
<dbReference type="OrthoDB" id="198787at2759"/>
<gene>
    <name evidence="2" type="ORF">M407DRAFT_216573</name>
</gene>
<evidence type="ECO:0000313" key="3">
    <source>
        <dbReference type="Proteomes" id="UP000054248"/>
    </source>
</evidence>
<dbReference type="STRING" id="1051891.A0A0C3KM00"/>
<name>A0A0C3KM00_9AGAM</name>
<dbReference type="CDD" id="cd03193">
    <property type="entry name" value="GST_C_Metaxin"/>
    <property type="match status" value="1"/>
</dbReference>
<reference evidence="2 3" key="1">
    <citation type="submission" date="2014-04" db="EMBL/GenBank/DDBJ databases">
        <authorList>
            <consortium name="DOE Joint Genome Institute"/>
            <person name="Kuo A."/>
            <person name="Girlanda M."/>
            <person name="Perotto S."/>
            <person name="Kohler A."/>
            <person name="Nagy L.G."/>
            <person name="Floudas D."/>
            <person name="Copeland A."/>
            <person name="Barry K.W."/>
            <person name="Cichocki N."/>
            <person name="Veneault-Fourrey C."/>
            <person name="LaButti K."/>
            <person name="Lindquist E.A."/>
            <person name="Lipzen A."/>
            <person name="Lundell T."/>
            <person name="Morin E."/>
            <person name="Murat C."/>
            <person name="Sun H."/>
            <person name="Tunlid A."/>
            <person name="Henrissat B."/>
            <person name="Grigoriev I.V."/>
            <person name="Hibbett D.S."/>
            <person name="Martin F."/>
            <person name="Nordberg H.P."/>
            <person name="Cantor M.N."/>
            <person name="Hua S.X."/>
        </authorList>
    </citation>
    <scope>NUCLEOTIDE SEQUENCE [LARGE SCALE GENOMIC DNA]</scope>
    <source>
        <strain evidence="2 3">MUT 4182</strain>
    </source>
</reference>
<dbReference type="InterPro" id="IPR036282">
    <property type="entry name" value="Glutathione-S-Trfase_C_sf"/>
</dbReference>
<dbReference type="Pfam" id="PF17171">
    <property type="entry name" value="GST_C_6"/>
    <property type="match status" value="1"/>
</dbReference>
<evidence type="ECO:0000259" key="1">
    <source>
        <dbReference type="PROSITE" id="PS50405"/>
    </source>
</evidence>
<feature type="domain" description="GST C-terminal" evidence="1">
    <location>
        <begin position="157"/>
        <end position="282"/>
    </location>
</feature>
<protein>
    <recommendedName>
        <fullName evidence="1">GST C-terminal domain-containing protein</fullName>
    </recommendedName>
</protein>
<dbReference type="InterPro" id="IPR033468">
    <property type="entry name" value="Metaxin_GST"/>
</dbReference>
<dbReference type="AlphaFoldDB" id="A0A0C3KM00"/>
<dbReference type="EMBL" id="KN823111">
    <property type="protein sequence ID" value="KIO22363.1"/>
    <property type="molecule type" value="Genomic_DNA"/>
</dbReference>
<dbReference type="Proteomes" id="UP000054248">
    <property type="component" value="Unassembled WGS sequence"/>
</dbReference>
<dbReference type="InterPro" id="IPR010987">
    <property type="entry name" value="Glutathione-S-Trfase_C-like"/>
</dbReference>
<evidence type="ECO:0000313" key="2">
    <source>
        <dbReference type="EMBL" id="KIO22363.1"/>
    </source>
</evidence>